<keyword evidence="4" id="KW-1185">Reference proteome</keyword>
<dbReference type="GO" id="GO:0005829">
    <property type="term" value="C:cytosol"/>
    <property type="evidence" value="ECO:0007669"/>
    <property type="project" value="Ensembl"/>
</dbReference>
<dbReference type="SUPFAM" id="SSF117281">
    <property type="entry name" value="Kelch motif"/>
    <property type="match status" value="1"/>
</dbReference>
<dbReference type="Gene3D" id="2.120.10.80">
    <property type="entry name" value="Kelch-type beta propeller"/>
    <property type="match status" value="1"/>
</dbReference>
<dbReference type="AlphaFoldDB" id="A0A8D0GBD9"/>
<gene>
    <name evidence="3" type="primary">KLHDC1</name>
</gene>
<dbReference type="GO" id="GO:0140627">
    <property type="term" value="P:ubiquitin-dependent protein catabolic process via the C-end degron rule pathway"/>
    <property type="evidence" value="ECO:0007669"/>
    <property type="project" value="Ensembl"/>
</dbReference>
<dbReference type="Ensembl" id="ENSSPUT00000002740.1">
    <property type="protein sequence ID" value="ENSSPUP00000002589.1"/>
    <property type="gene ID" value="ENSSPUG00000001995.1"/>
</dbReference>
<dbReference type="PANTHER" id="PTHR46228">
    <property type="entry name" value="KELCH DOMAIN-CONTAINING PROTEIN"/>
    <property type="match status" value="1"/>
</dbReference>
<keyword evidence="2" id="KW-0677">Repeat</keyword>
<sequence length="165" mass="18981">IHDNFTYGIMRLLSSIEENEVYLPNDELWIYEIDSGLWTMHLMEGELPTSMSGSCGACINGKLYIFGGFDDKGYSNRLYYVNLRTRNGTYLWQKITNIKGQPPTPRDKLSCWVYKDRWVQRGSMRARPHPSPAAFPQTPPTAQRWVGASRVEKVTVVCTIHCLMK</sequence>
<dbReference type="Proteomes" id="UP000694392">
    <property type="component" value="Unplaced"/>
</dbReference>
<dbReference type="GO" id="GO:1990756">
    <property type="term" value="F:ubiquitin-like ligase-substrate adaptor activity"/>
    <property type="evidence" value="ECO:0007669"/>
    <property type="project" value="Ensembl"/>
</dbReference>
<evidence type="ECO:0000313" key="4">
    <source>
        <dbReference type="Proteomes" id="UP000694392"/>
    </source>
</evidence>
<dbReference type="InterPro" id="IPR015915">
    <property type="entry name" value="Kelch-typ_b-propeller"/>
</dbReference>
<evidence type="ECO:0000256" key="1">
    <source>
        <dbReference type="ARBA" id="ARBA00022441"/>
    </source>
</evidence>
<name>A0A8D0GBD9_SPHPU</name>
<dbReference type="GeneTree" id="ENSGT00940000157509"/>
<dbReference type="OMA" id="TEPRCTW"/>
<dbReference type="GO" id="GO:0031466">
    <property type="term" value="C:Cul5-RING ubiquitin ligase complex"/>
    <property type="evidence" value="ECO:0007669"/>
    <property type="project" value="Ensembl"/>
</dbReference>
<evidence type="ECO:0000256" key="2">
    <source>
        <dbReference type="ARBA" id="ARBA00022737"/>
    </source>
</evidence>
<evidence type="ECO:0000313" key="3">
    <source>
        <dbReference type="Ensembl" id="ENSSPUP00000002589.1"/>
    </source>
</evidence>
<organism evidence="3 4">
    <name type="scientific">Sphenodon punctatus</name>
    <name type="common">Tuatara</name>
    <name type="synonym">Hatteria punctata</name>
    <dbReference type="NCBI Taxonomy" id="8508"/>
    <lineage>
        <taxon>Eukaryota</taxon>
        <taxon>Metazoa</taxon>
        <taxon>Chordata</taxon>
        <taxon>Craniata</taxon>
        <taxon>Vertebrata</taxon>
        <taxon>Euteleostomi</taxon>
        <taxon>Lepidosauria</taxon>
        <taxon>Sphenodontia</taxon>
        <taxon>Sphenodontidae</taxon>
        <taxon>Sphenodon</taxon>
    </lineage>
</organism>
<reference evidence="3" key="2">
    <citation type="submission" date="2025-09" db="UniProtKB">
        <authorList>
            <consortium name="Ensembl"/>
        </authorList>
    </citation>
    <scope>IDENTIFICATION</scope>
</reference>
<dbReference type="Pfam" id="PF24681">
    <property type="entry name" value="Kelch_KLHDC2_KLHL20_DRC7"/>
    <property type="match status" value="1"/>
</dbReference>
<keyword evidence="1" id="KW-0880">Kelch repeat</keyword>
<dbReference type="PANTHER" id="PTHR46228:SF1">
    <property type="entry name" value="KELCH DOMAIN-CONTAINING PROTEIN 1"/>
    <property type="match status" value="1"/>
</dbReference>
<proteinExistence type="predicted"/>
<protein>
    <submittedName>
        <fullName evidence="3">Kelch domain containing 1</fullName>
    </submittedName>
</protein>
<accession>A0A8D0GBD9</accession>
<reference evidence="3" key="1">
    <citation type="submission" date="2025-08" db="UniProtKB">
        <authorList>
            <consortium name="Ensembl"/>
        </authorList>
    </citation>
    <scope>IDENTIFICATION</scope>
</reference>